<dbReference type="InterPro" id="IPR008915">
    <property type="entry name" value="Peptidase_M50"/>
</dbReference>
<organism evidence="14 15">
    <name type="scientific">Ferroacidibacillus organovorans</name>
    <dbReference type="NCBI Taxonomy" id="1765683"/>
    <lineage>
        <taxon>Bacteria</taxon>
        <taxon>Bacillati</taxon>
        <taxon>Bacillota</taxon>
        <taxon>Bacilli</taxon>
        <taxon>Bacillales</taxon>
        <taxon>Alicyclobacillaceae</taxon>
        <taxon>Ferroacidibacillus</taxon>
    </lineage>
</organism>
<dbReference type="PANTHER" id="PTHR39188:SF3">
    <property type="entry name" value="STAGE IV SPORULATION PROTEIN FB"/>
    <property type="match status" value="1"/>
</dbReference>
<gene>
    <name evidence="14" type="ORF">ATW55_07985</name>
</gene>
<dbReference type="OrthoDB" id="166377at2"/>
<dbReference type="EMBL" id="LPVJ01000009">
    <property type="protein sequence ID" value="KUO96751.1"/>
    <property type="molecule type" value="Genomic_DNA"/>
</dbReference>
<dbReference type="AlphaFoldDB" id="A0A124IWA2"/>
<keyword evidence="7" id="KW-0378">Hydrolase</keyword>
<dbReference type="GO" id="GO:0006508">
    <property type="term" value="P:proteolysis"/>
    <property type="evidence" value="ECO:0007669"/>
    <property type="project" value="UniProtKB-KW"/>
</dbReference>
<dbReference type="GO" id="GO:0046872">
    <property type="term" value="F:metal ion binding"/>
    <property type="evidence" value="ECO:0007669"/>
    <property type="project" value="UniProtKB-KW"/>
</dbReference>
<keyword evidence="8" id="KW-0862">Zinc</keyword>
<evidence type="ECO:0000256" key="6">
    <source>
        <dbReference type="ARBA" id="ARBA00022723"/>
    </source>
</evidence>
<reference evidence="14 15" key="1">
    <citation type="submission" date="2015-12" db="EMBL/GenBank/DDBJ databases">
        <title>Draft genome sequence of Acidibacillus ferrooxidans ITV001, isolated from a chalcopyrite acid mine drainage site in Brazil.</title>
        <authorList>
            <person name="Dall'Agnol H."/>
            <person name="Nancucheo I."/>
            <person name="Johnson B."/>
            <person name="Oliveira R."/>
            <person name="Leite L."/>
            <person name="Pylro V."/>
            <person name="Nunes G.L."/>
            <person name="Tzotzos G."/>
            <person name="Fernandes G.R."/>
            <person name="Dutra J."/>
            <person name="Orellana S.C."/>
            <person name="Oliveira G."/>
        </authorList>
    </citation>
    <scope>NUCLEOTIDE SEQUENCE [LARGE SCALE GENOMIC DNA]</scope>
    <source>
        <strain evidence="15">ITV01</strain>
    </source>
</reference>
<dbReference type="Pfam" id="PF02163">
    <property type="entry name" value="Peptidase_M50"/>
    <property type="match status" value="2"/>
</dbReference>
<keyword evidence="15" id="KW-1185">Reference proteome</keyword>
<dbReference type="CDD" id="cd06161">
    <property type="entry name" value="S2P-M50_SpoIVFB"/>
    <property type="match status" value="1"/>
</dbReference>
<keyword evidence="11 12" id="KW-0472">Membrane</keyword>
<proteinExistence type="inferred from homology"/>
<dbReference type="RefSeq" id="WP_067712492.1">
    <property type="nucleotide sequence ID" value="NZ_LPVJ01000009.1"/>
</dbReference>
<evidence type="ECO:0000256" key="5">
    <source>
        <dbReference type="ARBA" id="ARBA00022692"/>
    </source>
</evidence>
<keyword evidence="10" id="KW-0482">Metalloprotease</keyword>
<evidence type="ECO:0000256" key="11">
    <source>
        <dbReference type="ARBA" id="ARBA00023136"/>
    </source>
</evidence>
<feature type="transmembrane region" description="Helical" evidence="12">
    <location>
        <begin position="116"/>
        <end position="135"/>
    </location>
</feature>
<feature type="transmembrane region" description="Helical" evidence="12">
    <location>
        <begin position="183"/>
        <end position="200"/>
    </location>
</feature>
<comment type="caution">
    <text evidence="14">The sequence shown here is derived from an EMBL/GenBank/DDBJ whole genome shotgun (WGS) entry which is preliminary data.</text>
</comment>
<comment type="similarity">
    <text evidence="3">Belongs to the peptidase M50B family.</text>
</comment>
<sequence>MIRLFGVRVRLSPLFLIVILFAYFGHVLDQVAILFAVVIAHEIGHIFAAHRFGIKTESIELLPFGGVAVMRGRLGFDVREETLIAAAGPFVNLLFVIATLPLRASGVLSEAWTNSFVSINLSIALFNLLPALPLDGGRIARAGLALTRGYHSATKVVTRVSFLVAVVLMGIGGISLVLGYADLGIFALGLFLLYSAFSLHRQSRYETLRFLDALRHQQMATPRPIRSMLAQEDMKLGDVASQFSPGAYHVIYVQSTYPKEPRPVTQDEILDAIFESSGWTLPLRALLS</sequence>
<dbReference type="GO" id="GO:0008237">
    <property type="term" value="F:metallopeptidase activity"/>
    <property type="evidence" value="ECO:0007669"/>
    <property type="project" value="UniProtKB-KW"/>
</dbReference>
<evidence type="ECO:0000313" key="15">
    <source>
        <dbReference type="Proteomes" id="UP000053557"/>
    </source>
</evidence>
<feature type="transmembrane region" description="Helical" evidence="12">
    <location>
        <begin position="83"/>
        <end position="104"/>
    </location>
</feature>
<keyword evidence="9 12" id="KW-1133">Transmembrane helix</keyword>
<evidence type="ECO:0000256" key="2">
    <source>
        <dbReference type="ARBA" id="ARBA00004141"/>
    </source>
</evidence>
<evidence type="ECO:0000256" key="4">
    <source>
        <dbReference type="ARBA" id="ARBA00022670"/>
    </source>
</evidence>
<dbReference type="GO" id="GO:0016020">
    <property type="term" value="C:membrane"/>
    <property type="evidence" value="ECO:0007669"/>
    <property type="project" value="UniProtKB-SubCell"/>
</dbReference>
<feature type="domain" description="Peptidase M50" evidence="13">
    <location>
        <begin position="114"/>
        <end position="168"/>
    </location>
</feature>
<feature type="domain" description="Peptidase M50" evidence="13">
    <location>
        <begin position="32"/>
        <end position="99"/>
    </location>
</feature>
<protein>
    <recommendedName>
        <fullName evidence="13">Peptidase M50 domain-containing protein</fullName>
    </recommendedName>
</protein>
<comment type="subcellular location">
    <subcellularLocation>
        <location evidence="2">Membrane</location>
        <topology evidence="2">Multi-pass membrane protein</topology>
    </subcellularLocation>
</comment>
<dbReference type="Proteomes" id="UP000053557">
    <property type="component" value="Unassembled WGS sequence"/>
</dbReference>
<evidence type="ECO:0000256" key="10">
    <source>
        <dbReference type="ARBA" id="ARBA00023049"/>
    </source>
</evidence>
<evidence type="ECO:0000256" key="1">
    <source>
        <dbReference type="ARBA" id="ARBA00001947"/>
    </source>
</evidence>
<keyword evidence="5 12" id="KW-0812">Transmembrane</keyword>
<comment type="cofactor">
    <cofactor evidence="1">
        <name>Zn(2+)</name>
        <dbReference type="ChEBI" id="CHEBI:29105"/>
    </cofactor>
</comment>
<keyword evidence="4" id="KW-0645">Protease</keyword>
<evidence type="ECO:0000256" key="3">
    <source>
        <dbReference type="ARBA" id="ARBA00007931"/>
    </source>
</evidence>
<keyword evidence="6" id="KW-0479">Metal-binding</keyword>
<feature type="transmembrane region" description="Helical" evidence="12">
    <location>
        <begin position="156"/>
        <end position="177"/>
    </location>
</feature>
<dbReference type="PANTHER" id="PTHR39188">
    <property type="entry name" value="MEMBRANE-ASSOCIATED ZINC METALLOPROTEASE M50B"/>
    <property type="match status" value="1"/>
</dbReference>
<evidence type="ECO:0000256" key="9">
    <source>
        <dbReference type="ARBA" id="ARBA00022989"/>
    </source>
</evidence>
<evidence type="ECO:0000259" key="13">
    <source>
        <dbReference type="Pfam" id="PF02163"/>
    </source>
</evidence>
<name>A0A124IWA2_9BACL</name>
<evidence type="ECO:0000313" key="14">
    <source>
        <dbReference type="EMBL" id="KUO96751.1"/>
    </source>
</evidence>
<evidence type="ECO:0000256" key="12">
    <source>
        <dbReference type="SAM" id="Phobius"/>
    </source>
</evidence>
<evidence type="ECO:0000256" key="8">
    <source>
        <dbReference type="ARBA" id="ARBA00022833"/>
    </source>
</evidence>
<accession>A0A124IWA2</accession>
<evidence type="ECO:0000256" key="7">
    <source>
        <dbReference type="ARBA" id="ARBA00022801"/>
    </source>
</evidence>